<proteinExistence type="predicted"/>
<feature type="compositionally biased region" description="Basic and acidic residues" evidence="1">
    <location>
        <begin position="604"/>
        <end position="614"/>
    </location>
</feature>
<protein>
    <recommendedName>
        <fullName evidence="4">OTU domain-containing protein</fullName>
    </recommendedName>
</protein>
<feature type="compositionally biased region" description="Basic and acidic residues" evidence="1">
    <location>
        <begin position="543"/>
        <end position="557"/>
    </location>
</feature>
<reference evidence="2 3" key="1">
    <citation type="submission" date="2018-08" db="EMBL/GenBank/DDBJ databases">
        <title>Genomic investigation of the strawberry pathogen Phytophthora fragariae indicates pathogenicity is determined by transcriptional variation in three key races.</title>
        <authorList>
            <person name="Adams T.M."/>
            <person name="Armitage A.D."/>
            <person name="Sobczyk M.K."/>
            <person name="Bates H.J."/>
            <person name="Dunwell J.M."/>
            <person name="Nellist C.F."/>
            <person name="Harrison R.J."/>
        </authorList>
    </citation>
    <scope>NUCLEOTIDE SEQUENCE [LARGE SCALE GENOMIC DNA]</scope>
    <source>
        <strain evidence="2 3">BC-1</strain>
    </source>
</reference>
<accession>A0A6A3VJ31</accession>
<name>A0A6A3VJ31_9STRA</name>
<feature type="non-terminal residue" evidence="2">
    <location>
        <position position="664"/>
    </location>
</feature>
<feature type="compositionally biased region" description="Basic residues" evidence="1">
    <location>
        <begin position="183"/>
        <end position="192"/>
    </location>
</feature>
<dbReference type="EMBL" id="QXGD01005205">
    <property type="protein sequence ID" value="KAE9167032.1"/>
    <property type="molecule type" value="Genomic_DNA"/>
</dbReference>
<evidence type="ECO:0000256" key="1">
    <source>
        <dbReference type="SAM" id="MobiDB-lite"/>
    </source>
</evidence>
<comment type="caution">
    <text evidence="2">The sequence shown here is derived from an EMBL/GenBank/DDBJ whole genome shotgun (WGS) entry which is preliminary data.</text>
</comment>
<feature type="region of interest" description="Disordered" evidence="1">
    <location>
        <begin position="1"/>
        <end position="196"/>
    </location>
</feature>
<feature type="compositionally biased region" description="Basic and acidic residues" evidence="1">
    <location>
        <begin position="76"/>
        <end position="88"/>
    </location>
</feature>
<dbReference type="Proteomes" id="UP000440367">
    <property type="component" value="Unassembled WGS sequence"/>
</dbReference>
<feature type="compositionally biased region" description="Acidic residues" evidence="1">
    <location>
        <begin position="150"/>
        <end position="163"/>
    </location>
</feature>
<feature type="compositionally biased region" description="Low complexity" evidence="1">
    <location>
        <begin position="629"/>
        <end position="639"/>
    </location>
</feature>
<evidence type="ECO:0008006" key="4">
    <source>
        <dbReference type="Google" id="ProtNLM"/>
    </source>
</evidence>
<feature type="compositionally biased region" description="Acidic residues" evidence="1">
    <location>
        <begin position="1"/>
        <end position="17"/>
    </location>
</feature>
<organism evidence="2 3">
    <name type="scientific">Phytophthora fragariae</name>
    <dbReference type="NCBI Taxonomy" id="53985"/>
    <lineage>
        <taxon>Eukaryota</taxon>
        <taxon>Sar</taxon>
        <taxon>Stramenopiles</taxon>
        <taxon>Oomycota</taxon>
        <taxon>Peronosporomycetes</taxon>
        <taxon>Peronosporales</taxon>
        <taxon>Peronosporaceae</taxon>
        <taxon>Phytophthora</taxon>
    </lineage>
</organism>
<dbReference type="AlphaFoldDB" id="A0A6A3VJ31"/>
<sequence>MQEENKCEDDVDVEDTEGETKTDLLETMEDPEKQRGGKKDDGGNVDTEATVDIGGSTNEDANAEHLQRSDNTQWTKVDRGRDQSRRTDTWAPGQQRGRGHEPKVQDTSRIQTGLRKARKQEPKHQSGGLVETNAERRSASSSPKRRAPDEWEFEGSDAEDEKEEGVQYPHEADVYPRSTSPSKRTKSSHTKKDKVQTQSYMHQFLHQERVQPVAATDQLRKDLSLPRLHHMQSGVTRMHIKDDKKDNINMGLKGEEKDSDDDCLMVGVKMSDEKGAPLYEWLEVLGGKVVDVAANGHCGWLAFYSAMYNVDDGLLNPNAQVSGSVNALKKHILNGMIANLRDEMTLSQNEMAAELEACGKYMAEGVSVEEKIEALASHYAAQRKKSVKALVPPNYWVGPAHLKGMAIHARETVYVLDVHRDNIAWMQEYANQDMTLPSGDTVESGTVRTMTTSRAMKLLKELISGGVLPVVMILNWQEPGNHFQAVTYDTERYKQYFLNMEKLATKRNEILASVGARPMDLQPYDTIKTANAAAQELKAIRKTAEQKRGGRPERAEAKSGAAVNKAGVQDDEPRSASECAEGLNVEREGKAHTQKAASPKKLLGHGEVKGEAAKAEVTVKQVDGRDQGETAATTSTLSETVLPKLEVRAKRATAENIGTEQDTR</sequence>
<evidence type="ECO:0000313" key="3">
    <source>
        <dbReference type="Proteomes" id="UP000440367"/>
    </source>
</evidence>
<feature type="region of interest" description="Disordered" evidence="1">
    <location>
        <begin position="543"/>
        <end position="639"/>
    </location>
</feature>
<feature type="compositionally biased region" description="Basic and acidic residues" evidence="1">
    <location>
        <begin position="18"/>
        <end position="42"/>
    </location>
</feature>
<evidence type="ECO:0000313" key="2">
    <source>
        <dbReference type="EMBL" id="KAE9167032.1"/>
    </source>
</evidence>
<gene>
    <name evidence="2" type="ORF">PF002_g30979</name>
</gene>